<gene>
    <name evidence="3" type="ordered locus">MmarC6_0043</name>
</gene>
<evidence type="ECO:0000313" key="3">
    <source>
        <dbReference type="EMBL" id="ABX00869.1"/>
    </source>
</evidence>
<protein>
    <submittedName>
        <fullName evidence="3">Uncharacterized protein</fullName>
    </submittedName>
</protein>
<dbReference type="HOGENOM" id="CLU_2091323_0_0_2"/>
<feature type="coiled-coil region" evidence="1">
    <location>
        <begin position="31"/>
        <end position="65"/>
    </location>
</feature>
<dbReference type="AlphaFoldDB" id="A9A7U8"/>
<accession>A9A7U8</accession>
<dbReference type="KEGG" id="mmx:MmarC6_0043"/>
<proteinExistence type="predicted"/>
<evidence type="ECO:0000256" key="1">
    <source>
        <dbReference type="SAM" id="Coils"/>
    </source>
</evidence>
<keyword evidence="2" id="KW-0472">Membrane</keyword>
<keyword evidence="2" id="KW-0812">Transmembrane</keyword>
<organism evidence="3">
    <name type="scientific">Methanococcus maripaludis (strain C6 / ATCC BAA-1332)</name>
    <dbReference type="NCBI Taxonomy" id="444158"/>
    <lineage>
        <taxon>Archaea</taxon>
        <taxon>Methanobacteriati</taxon>
        <taxon>Methanobacteriota</taxon>
        <taxon>Methanomada group</taxon>
        <taxon>Methanococci</taxon>
        <taxon>Methanococcales</taxon>
        <taxon>Methanococcaceae</taxon>
        <taxon>Methanococcus</taxon>
    </lineage>
</organism>
<name>A9A7U8_METM6</name>
<sequence>MVDAGSYLNGAYQIWLGIPTLIVIGGCVWNYFKAKAEAKVTKEDIKELKDKISRIEKELGNGNVTECWKRLESANNKIIPLETKFEKLEGVTDRLAALEATYNILFEDMMSKRKGE</sequence>
<keyword evidence="2" id="KW-1133">Transmembrane helix</keyword>
<keyword evidence="1" id="KW-0175">Coiled coil</keyword>
<reference evidence="3" key="1">
    <citation type="submission" date="2007-10" db="EMBL/GenBank/DDBJ databases">
        <title>Complete sequence of Methanococcus maripaludis C6.</title>
        <authorList>
            <consortium name="US DOE Joint Genome Institute"/>
            <person name="Copeland A."/>
            <person name="Lucas S."/>
            <person name="Lapidus A."/>
            <person name="Barry K."/>
            <person name="Glavina del Rio T."/>
            <person name="Dalin E."/>
            <person name="Tice H."/>
            <person name="Pitluck S."/>
            <person name="Clum A."/>
            <person name="Schmutz J."/>
            <person name="Larimer F."/>
            <person name="Land M."/>
            <person name="Hauser L."/>
            <person name="Kyrpides N."/>
            <person name="Mikhailova N."/>
            <person name="Sieprawska-Lupa M."/>
            <person name="Whitman W.B."/>
            <person name="Richardson P."/>
        </authorList>
    </citation>
    <scope>NUCLEOTIDE SEQUENCE [LARGE SCALE GENOMIC DNA]</scope>
    <source>
        <strain evidence="3">C6</strain>
    </source>
</reference>
<evidence type="ECO:0000256" key="2">
    <source>
        <dbReference type="SAM" id="Phobius"/>
    </source>
</evidence>
<dbReference type="EMBL" id="CP000867">
    <property type="protein sequence ID" value="ABX00869.1"/>
    <property type="molecule type" value="Genomic_DNA"/>
</dbReference>
<feature type="transmembrane region" description="Helical" evidence="2">
    <location>
        <begin position="12"/>
        <end position="32"/>
    </location>
</feature>